<dbReference type="NCBIfam" id="NF033153">
    <property type="entry name" value="phage_ICD_like"/>
    <property type="match status" value="1"/>
</dbReference>
<accession>A0A8D4N4V6</accession>
<dbReference type="EMBL" id="CP032482">
    <property type="protein sequence ID" value="AYD45471.1"/>
    <property type="molecule type" value="Genomic_DNA"/>
</dbReference>
<gene>
    <name evidence="1" type="ORF">DXZ79_18290</name>
</gene>
<sequence>MMLTTPAASQNKAFPLAGIPNRLSLSESHTKHRISPSLPVRRNLLIKLNCAEMELANSLILAQTCRAGSRVNKDEQYSGSAEHKHCLGSVVIRNGCNNENQQVTGKEKGGTENTALWGYGFFHHELNQHLAARQDLQLVRNYSQNPHMLNDYSNLSHEENQHLADQHIRTCEIFVGQPVGASLALRRCSSSRATLTSRLISSLAVMPIASTCSSASSDESKGFSVAPSVWRLAISPRTAVTMNCAFVSPAFSDASISFTTSCGKRALSCCDLLLVELVDILRPLLLGGIQYVIKTNTTKDLYCDSLMFIVNRVFGMRVIYQFKHSKNSEAPRVLATPAGPLTTNDRLDIEVAMLNHTPTRFKFLFLAVHRSDLNAKPHRESATAHSEQDARRSLAGQFVLSFAGRLPEVNHA</sequence>
<organism evidence="1 2">
    <name type="scientific">Yersinia rochesterensis</name>
    <dbReference type="NCBI Taxonomy" id="1604335"/>
    <lineage>
        <taxon>Bacteria</taxon>
        <taxon>Pseudomonadati</taxon>
        <taxon>Pseudomonadota</taxon>
        <taxon>Gammaproteobacteria</taxon>
        <taxon>Enterobacterales</taxon>
        <taxon>Yersiniaceae</taxon>
        <taxon>Yersinia</taxon>
    </lineage>
</organism>
<name>A0A8D4N4V6_9GAMM</name>
<protein>
    <submittedName>
        <fullName evidence="1">Host cell division inhibitor Icd-like protein</fullName>
    </submittedName>
</protein>
<evidence type="ECO:0000313" key="1">
    <source>
        <dbReference type="EMBL" id="AYD45471.1"/>
    </source>
</evidence>
<dbReference type="Proteomes" id="UP000265864">
    <property type="component" value="Chromosome"/>
</dbReference>
<reference evidence="1 2" key="1">
    <citation type="submission" date="2018-09" db="EMBL/GenBank/DDBJ databases">
        <title>Yersinia kristensenii subsp. rochesterensis subsp. nov., Isolated from Human Feces.</title>
        <authorList>
            <person name="Cunningham S.A."/>
            <person name="Jeraldo P."/>
            <person name="Patel R."/>
        </authorList>
    </citation>
    <scope>NUCLEOTIDE SEQUENCE [LARGE SCALE GENOMIC DNA]</scope>
    <source>
        <strain evidence="1 2">ATCC BAA-2637</strain>
    </source>
</reference>
<proteinExistence type="predicted"/>
<dbReference type="AlphaFoldDB" id="A0A8D4N4V6"/>
<evidence type="ECO:0000313" key="2">
    <source>
        <dbReference type="Proteomes" id="UP000265864"/>
    </source>
</evidence>